<evidence type="ECO:0000313" key="2">
    <source>
        <dbReference type="Proteomes" id="UP000247702"/>
    </source>
</evidence>
<accession>A0A2Z6RYJ3</accession>
<comment type="caution">
    <text evidence="1">The sequence shown here is derived from an EMBL/GenBank/DDBJ whole genome shotgun (WGS) entry which is preliminary data.</text>
</comment>
<keyword evidence="2" id="KW-1185">Reference proteome</keyword>
<evidence type="ECO:0000313" key="1">
    <source>
        <dbReference type="EMBL" id="GBC07331.1"/>
    </source>
</evidence>
<organism evidence="1 2">
    <name type="scientific">Rhizophagus clarus</name>
    <dbReference type="NCBI Taxonomy" id="94130"/>
    <lineage>
        <taxon>Eukaryota</taxon>
        <taxon>Fungi</taxon>
        <taxon>Fungi incertae sedis</taxon>
        <taxon>Mucoromycota</taxon>
        <taxon>Glomeromycotina</taxon>
        <taxon>Glomeromycetes</taxon>
        <taxon>Glomerales</taxon>
        <taxon>Glomeraceae</taxon>
        <taxon>Rhizophagus</taxon>
    </lineage>
</organism>
<dbReference type="Proteomes" id="UP000247702">
    <property type="component" value="Unassembled WGS sequence"/>
</dbReference>
<dbReference type="EMBL" id="BEXD01004137">
    <property type="protein sequence ID" value="GBC07331.1"/>
    <property type="molecule type" value="Genomic_DNA"/>
</dbReference>
<sequence length="283" mass="31939">MSETSTPYTPASTSTSVAGNETVSDKALEILETQEVNGRAFLKLTKLTEEKLLCHPYNLPGGPASNFAKSGTDKIPLFSLQTCEIKDSDKHFEHCVENILFRKHYGSLVVDSLESMRNEYVSTILHTALHIVGDVTNKEFTMRPEYEIIGEESYGRVDYAIKEAENLLCITEDKVQRNLLEGFAQNIKQLESSYETNKKKRKRVDYDDFDYLYGGISQASELPVAIEFNNRALDKSSNAYKSLRSAVKEVLQIIIGLIKDRVCAEDDSPSKKKARIEGYRSKK</sequence>
<protein>
    <submittedName>
        <fullName evidence="1">Uncharacterized protein</fullName>
    </submittedName>
</protein>
<reference evidence="1 2" key="1">
    <citation type="submission" date="2017-11" db="EMBL/GenBank/DDBJ databases">
        <title>The genome of Rhizophagus clarus HR1 reveals common genetic basis of auxotrophy among arbuscular mycorrhizal fungi.</title>
        <authorList>
            <person name="Kobayashi Y."/>
        </authorList>
    </citation>
    <scope>NUCLEOTIDE SEQUENCE [LARGE SCALE GENOMIC DNA]</scope>
    <source>
        <strain evidence="1 2">HR1</strain>
    </source>
</reference>
<dbReference type="AlphaFoldDB" id="A0A2Z6RYJ3"/>
<proteinExistence type="predicted"/>
<name>A0A2Z6RYJ3_9GLOM</name>
<gene>
    <name evidence="1" type="ORF">RclHR1_00740014</name>
</gene>